<dbReference type="InterPro" id="IPR050270">
    <property type="entry name" value="DegV_domain_contain"/>
</dbReference>
<dbReference type="PANTHER" id="PTHR33434">
    <property type="entry name" value="DEGV DOMAIN-CONTAINING PROTEIN DR_1986-RELATED"/>
    <property type="match status" value="1"/>
</dbReference>
<name>A0A9D2M2L8_9FIRM</name>
<sequence>MRTTVLLTDSACDLSPELEKEYGIDILSFHITVDGVGYTERVDFDCEQYYDMLTKCKEIPKTAQITSFRYLEKFEEYAENGVKNVICVTINSGGSNTHQSALMARDEFANEHPESDMHIYIVDSHSYSMVYGDALIEAAKKLDGGADVKSVLDYLEDHFACAEVVLSMYTLNFAKKSGRISAAAAFAGELLGLKPIITIIDGVTKTVSKVRGDNAVMPAIVAHAQKNMEPGCEYIVGTTDKDNGKMLASLCKKAFGYPPKRIFLLGAAVATNTGPNAVAVVYRGKPRR</sequence>
<dbReference type="Pfam" id="PF02645">
    <property type="entry name" value="DegV"/>
    <property type="match status" value="1"/>
</dbReference>
<protein>
    <submittedName>
        <fullName evidence="2">DegV family protein</fullName>
    </submittedName>
</protein>
<dbReference type="PROSITE" id="PS51482">
    <property type="entry name" value="DEGV"/>
    <property type="match status" value="1"/>
</dbReference>
<dbReference type="Gene3D" id="3.40.50.10170">
    <property type="match status" value="1"/>
</dbReference>
<dbReference type="InterPro" id="IPR043168">
    <property type="entry name" value="DegV_C"/>
</dbReference>
<dbReference type="InterPro" id="IPR003797">
    <property type="entry name" value="DegV"/>
</dbReference>
<dbReference type="PANTHER" id="PTHR33434:SF2">
    <property type="entry name" value="FATTY ACID-BINDING PROTEIN TM_1468"/>
    <property type="match status" value="1"/>
</dbReference>
<reference evidence="2" key="1">
    <citation type="journal article" date="2021" name="PeerJ">
        <title>Extensive microbial diversity within the chicken gut microbiome revealed by metagenomics and culture.</title>
        <authorList>
            <person name="Gilroy R."/>
            <person name="Ravi A."/>
            <person name="Getino M."/>
            <person name="Pursley I."/>
            <person name="Horton D.L."/>
            <person name="Alikhan N.F."/>
            <person name="Baker D."/>
            <person name="Gharbi K."/>
            <person name="Hall N."/>
            <person name="Watson M."/>
            <person name="Adriaenssens E.M."/>
            <person name="Foster-Nyarko E."/>
            <person name="Jarju S."/>
            <person name="Secka A."/>
            <person name="Antonio M."/>
            <person name="Oren A."/>
            <person name="Chaudhuri R.R."/>
            <person name="La Ragione R."/>
            <person name="Hildebrand F."/>
            <person name="Pallen M.J."/>
        </authorList>
    </citation>
    <scope>NUCLEOTIDE SEQUENCE</scope>
    <source>
        <strain evidence="2">ChiBcec8-14828</strain>
    </source>
</reference>
<proteinExistence type="predicted"/>
<evidence type="ECO:0000313" key="3">
    <source>
        <dbReference type="Proteomes" id="UP000824209"/>
    </source>
</evidence>
<dbReference type="NCBIfam" id="TIGR00762">
    <property type="entry name" value="DegV"/>
    <property type="match status" value="1"/>
</dbReference>
<dbReference type="SUPFAM" id="SSF82549">
    <property type="entry name" value="DAK1/DegV-like"/>
    <property type="match status" value="1"/>
</dbReference>
<comment type="caution">
    <text evidence="2">The sequence shown here is derived from an EMBL/GenBank/DDBJ whole genome shotgun (WGS) entry which is preliminary data.</text>
</comment>
<dbReference type="EMBL" id="DWYA01000063">
    <property type="protein sequence ID" value="HJB40286.1"/>
    <property type="molecule type" value="Genomic_DNA"/>
</dbReference>
<dbReference type="Gene3D" id="3.30.1180.10">
    <property type="match status" value="1"/>
</dbReference>
<gene>
    <name evidence="2" type="ORF">H9943_07815</name>
</gene>
<keyword evidence="1" id="KW-0446">Lipid-binding</keyword>
<evidence type="ECO:0000313" key="2">
    <source>
        <dbReference type="EMBL" id="HJB40286.1"/>
    </source>
</evidence>
<dbReference type="AlphaFoldDB" id="A0A9D2M2L8"/>
<organism evidence="2 3">
    <name type="scientific">Candidatus Ruthenibacterium avium</name>
    <dbReference type="NCBI Taxonomy" id="2838751"/>
    <lineage>
        <taxon>Bacteria</taxon>
        <taxon>Bacillati</taxon>
        <taxon>Bacillota</taxon>
        <taxon>Clostridia</taxon>
        <taxon>Eubacteriales</taxon>
        <taxon>Oscillospiraceae</taxon>
        <taxon>Ruthenibacterium</taxon>
    </lineage>
</organism>
<evidence type="ECO:0000256" key="1">
    <source>
        <dbReference type="ARBA" id="ARBA00023121"/>
    </source>
</evidence>
<reference evidence="2" key="2">
    <citation type="submission" date="2021-04" db="EMBL/GenBank/DDBJ databases">
        <authorList>
            <person name="Gilroy R."/>
        </authorList>
    </citation>
    <scope>NUCLEOTIDE SEQUENCE</scope>
    <source>
        <strain evidence="2">ChiBcec8-14828</strain>
    </source>
</reference>
<dbReference type="Proteomes" id="UP000824209">
    <property type="component" value="Unassembled WGS sequence"/>
</dbReference>
<accession>A0A9D2M2L8</accession>
<dbReference type="GO" id="GO:0008289">
    <property type="term" value="F:lipid binding"/>
    <property type="evidence" value="ECO:0007669"/>
    <property type="project" value="UniProtKB-KW"/>
</dbReference>